<dbReference type="Gene3D" id="1.10.2000.10">
    <property type="entry name" value="Frizzled cysteine-rich domain"/>
    <property type="match status" value="1"/>
</dbReference>
<evidence type="ECO:0000256" key="2">
    <source>
        <dbReference type="SAM" id="SignalP"/>
    </source>
</evidence>
<feature type="region of interest" description="Disordered" evidence="1">
    <location>
        <begin position="29"/>
        <end position="71"/>
    </location>
</feature>
<organism evidence="3 4">
    <name type="scientific">Trichogramma kaykai</name>
    <dbReference type="NCBI Taxonomy" id="54128"/>
    <lineage>
        <taxon>Eukaryota</taxon>
        <taxon>Metazoa</taxon>
        <taxon>Ecdysozoa</taxon>
        <taxon>Arthropoda</taxon>
        <taxon>Hexapoda</taxon>
        <taxon>Insecta</taxon>
        <taxon>Pterygota</taxon>
        <taxon>Neoptera</taxon>
        <taxon>Endopterygota</taxon>
        <taxon>Hymenoptera</taxon>
        <taxon>Apocrita</taxon>
        <taxon>Proctotrupomorpha</taxon>
        <taxon>Chalcidoidea</taxon>
        <taxon>Trichogrammatidae</taxon>
        <taxon>Trichogramma</taxon>
    </lineage>
</organism>
<sequence length="214" mass="24478">MRRLVCLGLLLHLIGHNPTAAAAPHRLHRSGTGVVGSSSSTSHHHHHHHHHHNHNHHQNNDNNNKNDGDRAKCEPLRVPACRGLRYNLTAMPNFMGHADQLQAERAKVANVLTTKTSFHLKDILCVSVLRRRCISLRSLMRRPRNKEKEKQVKSKREKKNVEILGTTPGTSRARTANLAFQKRPILSCKGLFCNFFTFFRAQRCQFYVENVDED</sequence>
<evidence type="ECO:0000313" key="3">
    <source>
        <dbReference type="EMBL" id="KAL3407155.1"/>
    </source>
</evidence>
<dbReference type="AlphaFoldDB" id="A0ABD2XPP2"/>
<evidence type="ECO:0000313" key="4">
    <source>
        <dbReference type="Proteomes" id="UP001627154"/>
    </source>
</evidence>
<dbReference type="CDD" id="cd07066">
    <property type="entry name" value="CRD_FZ"/>
    <property type="match status" value="1"/>
</dbReference>
<dbReference type="Proteomes" id="UP001627154">
    <property type="component" value="Unassembled WGS sequence"/>
</dbReference>
<gene>
    <name evidence="3" type="ORF">TKK_000702</name>
</gene>
<feature type="compositionally biased region" description="Low complexity" evidence="1">
    <location>
        <begin position="30"/>
        <end position="41"/>
    </location>
</feature>
<dbReference type="InterPro" id="IPR036790">
    <property type="entry name" value="Frizzled_dom_sf"/>
</dbReference>
<comment type="caution">
    <text evidence="3">The sequence shown here is derived from an EMBL/GenBank/DDBJ whole genome shotgun (WGS) entry which is preliminary data.</text>
</comment>
<evidence type="ECO:0000256" key="1">
    <source>
        <dbReference type="SAM" id="MobiDB-lite"/>
    </source>
</evidence>
<name>A0ABD2XPP2_9HYME</name>
<keyword evidence="2" id="KW-0732">Signal</keyword>
<feature type="chain" id="PRO_5044815100" evidence="2">
    <location>
        <begin position="23"/>
        <end position="214"/>
    </location>
</feature>
<dbReference type="SUPFAM" id="SSF63501">
    <property type="entry name" value="Frizzled cysteine-rich domain"/>
    <property type="match status" value="1"/>
</dbReference>
<protein>
    <submittedName>
        <fullName evidence="3">Uncharacterized protein</fullName>
    </submittedName>
</protein>
<keyword evidence="4" id="KW-1185">Reference proteome</keyword>
<proteinExistence type="predicted"/>
<feature type="compositionally biased region" description="Basic residues" evidence="1">
    <location>
        <begin position="42"/>
        <end position="57"/>
    </location>
</feature>
<reference evidence="3 4" key="1">
    <citation type="journal article" date="2024" name="bioRxiv">
        <title>A reference genome for Trichogramma kaykai: A tiny desert-dwelling parasitoid wasp with competing sex-ratio distorters.</title>
        <authorList>
            <person name="Culotta J."/>
            <person name="Lindsey A.R."/>
        </authorList>
    </citation>
    <scope>NUCLEOTIDE SEQUENCE [LARGE SCALE GENOMIC DNA]</scope>
    <source>
        <strain evidence="3 4">KSX58</strain>
    </source>
</reference>
<dbReference type="EMBL" id="JBJJXI010000015">
    <property type="protein sequence ID" value="KAL3407155.1"/>
    <property type="molecule type" value="Genomic_DNA"/>
</dbReference>
<feature type="signal peptide" evidence="2">
    <location>
        <begin position="1"/>
        <end position="22"/>
    </location>
</feature>
<accession>A0ABD2XPP2</accession>